<dbReference type="PATRIC" id="fig|157733.3.peg.2841"/>
<dbReference type="OrthoDB" id="428577at2"/>
<evidence type="ECO:0000313" key="6">
    <source>
        <dbReference type="Proteomes" id="UP000035996"/>
    </source>
</evidence>
<name>A0A0J6CYU6_9BACL</name>
<feature type="active site" description="Nucleophile" evidence="3">
    <location>
        <position position="118"/>
    </location>
</feature>
<reference evidence="5" key="1">
    <citation type="submission" date="2015-06" db="EMBL/GenBank/DDBJ databases">
        <authorList>
            <person name="Liu B."/>
            <person name="Wang J."/>
            <person name="Zhu Y."/>
            <person name="Liu G."/>
            <person name="Chen Q."/>
            <person name="Zheng C."/>
            <person name="Che J."/>
            <person name="Ge C."/>
            <person name="Shi H."/>
            <person name="Pan Z."/>
            <person name="Liu X."/>
        </authorList>
    </citation>
    <scope>NUCLEOTIDE SEQUENCE [LARGE SCALE GENOMIC DNA]</scope>
    <source>
        <strain evidence="5">DSM 16346</strain>
    </source>
</reference>
<feature type="binding site" evidence="4">
    <location>
        <position position="237"/>
    </location>
    <ligand>
        <name>substrate</name>
    </ligand>
</feature>
<dbReference type="InterPro" id="IPR010905">
    <property type="entry name" value="Glyco_hydro_88"/>
</dbReference>
<dbReference type="AlphaFoldDB" id="A0A0J6CYU6"/>
<evidence type="ECO:0000313" key="5">
    <source>
        <dbReference type="EMBL" id="KMM38320.1"/>
    </source>
</evidence>
<sequence>MKFKTNTQSVLDEGIRLKDRYQKQSTINRAYVDQAIHHVLQKIDQNLETFTDRFPDSSSQGGVYPSIENNEWTTSFWTGMLWLAYEVTGDQKYRSVAEGHLTSFKQRLKNRIAVNHHDLGFLYTLSCVSAYKLTGNEEAKNVAIEAADLLMTRFHEKAGIIQAWGDLTDPSQRGRMIIDCNMNLPLLYWATEETGDQKYKSVAESHIQQAARYLVREDASTHHTYYMDPESGKPLYGDTHQGYADDSCWARGQAWGIYGFPLSYAYTKDWNLITLTKKLTNYYLNRLPKDYICYWDLIFTDGNEERDSSSAAIALCGLLELVKHLPLTDEERPYYENAINNTTESLVEHYTTDVNSNENGLLRHAVYYKGGNRGVDESCIWGDYYYFEALVRLSKDWNLYW</sequence>
<proteinExistence type="inferred from homology"/>
<dbReference type="InterPro" id="IPR008928">
    <property type="entry name" value="6-hairpin_glycosidase_sf"/>
</dbReference>
<feature type="binding site" evidence="4">
    <location>
        <position position="255"/>
    </location>
    <ligand>
        <name>substrate</name>
    </ligand>
</feature>
<accession>A0A0J6CYU6</accession>
<evidence type="ECO:0000256" key="1">
    <source>
        <dbReference type="ARBA" id="ARBA00022801"/>
    </source>
</evidence>
<feature type="binding site" evidence="4">
    <location>
        <position position="239"/>
    </location>
    <ligand>
        <name>substrate</name>
    </ligand>
</feature>
<gene>
    <name evidence="5" type="ORF">AB986_03135</name>
</gene>
<dbReference type="STRING" id="157733.AB986_03135"/>
<comment type="caution">
    <text evidence="5">The sequence shown here is derived from an EMBL/GenBank/DDBJ whole genome shotgun (WGS) entry which is preliminary data.</text>
</comment>
<dbReference type="GO" id="GO:0000272">
    <property type="term" value="P:polysaccharide catabolic process"/>
    <property type="evidence" value="ECO:0007669"/>
    <property type="project" value="TreeGrafter"/>
</dbReference>
<keyword evidence="1 5" id="KW-0378">Hydrolase</keyword>
<dbReference type="PANTHER" id="PTHR36845:SF1">
    <property type="entry name" value="HYDROLASE, PUTATIVE (AFU_ORTHOLOGUE AFUA_7G05090)-RELATED"/>
    <property type="match status" value="1"/>
</dbReference>
<dbReference type="RefSeq" id="WP_048309431.1">
    <property type="nucleotide sequence ID" value="NZ_CP119526.1"/>
</dbReference>
<dbReference type="GO" id="GO:0052757">
    <property type="term" value="F:chondroitin hydrolase activity"/>
    <property type="evidence" value="ECO:0007669"/>
    <property type="project" value="TreeGrafter"/>
</dbReference>
<dbReference type="Gene3D" id="1.50.10.10">
    <property type="match status" value="1"/>
</dbReference>
<feature type="binding site" evidence="4">
    <location>
        <position position="251"/>
    </location>
    <ligand>
        <name>substrate</name>
    </ligand>
</feature>
<evidence type="ECO:0000256" key="4">
    <source>
        <dbReference type="PIRSR" id="PIRSR610905-2"/>
    </source>
</evidence>
<dbReference type="InterPro" id="IPR052369">
    <property type="entry name" value="UG_Glycosaminoglycan_Hydrolase"/>
</dbReference>
<evidence type="ECO:0000256" key="2">
    <source>
        <dbReference type="ARBA" id="ARBA00038358"/>
    </source>
</evidence>
<dbReference type="InterPro" id="IPR012341">
    <property type="entry name" value="6hp_glycosidase-like_sf"/>
</dbReference>
<dbReference type="Proteomes" id="UP000035996">
    <property type="component" value="Unassembled WGS sequence"/>
</dbReference>
<protein>
    <submittedName>
        <fullName evidence="5">Glucuronyl hydrolase</fullName>
    </submittedName>
</protein>
<comment type="similarity">
    <text evidence="2">Belongs to the glycosyl hydrolase 88 family.</text>
</comment>
<evidence type="ECO:0000256" key="3">
    <source>
        <dbReference type="PIRSR" id="PIRSR610905-1"/>
    </source>
</evidence>
<dbReference type="Pfam" id="PF07470">
    <property type="entry name" value="Glyco_hydro_88"/>
    <property type="match status" value="1"/>
</dbReference>
<dbReference type="SUPFAM" id="SSF48208">
    <property type="entry name" value="Six-hairpin glycosidases"/>
    <property type="match status" value="1"/>
</dbReference>
<feature type="binding site" evidence="4">
    <location>
        <position position="118"/>
    </location>
    <ligand>
        <name>substrate</name>
    </ligand>
</feature>
<keyword evidence="6" id="KW-1185">Reference proteome</keyword>
<dbReference type="EMBL" id="LELK01000001">
    <property type="protein sequence ID" value="KMM38320.1"/>
    <property type="molecule type" value="Genomic_DNA"/>
</dbReference>
<feature type="active site" description="Proton donor" evidence="3">
    <location>
        <position position="179"/>
    </location>
</feature>
<dbReference type="PANTHER" id="PTHR36845">
    <property type="entry name" value="HYDROLASE, PUTATIVE (AFU_ORTHOLOGUE AFUA_7G05090)-RELATED"/>
    <property type="match status" value="1"/>
</dbReference>
<organism evidence="5 6">
    <name type="scientific">Guptibacillus hwajinpoensis</name>
    <dbReference type="NCBI Taxonomy" id="208199"/>
    <lineage>
        <taxon>Bacteria</taxon>
        <taxon>Bacillati</taxon>
        <taxon>Bacillota</taxon>
        <taxon>Bacilli</taxon>
        <taxon>Bacillales</taxon>
        <taxon>Guptibacillaceae</taxon>
        <taxon>Guptibacillus</taxon>
    </lineage>
</organism>
<feature type="binding site" evidence="4">
    <location>
        <position position="179"/>
    </location>
    <ligand>
        <name>substrate</name>
    </ligand>
</feature>